<comment type="caution">
    <text evidence="2">The sequence shown here is derived from an EMBL/GenBank/DDBJ whole genome shotgun (WGS) entry which is preliminary data.</text>
</comment>
<dbReference type="Proteomes" id="UP000537126">
    <property type="component" value="Unassembled WGS sequence"/>
</dbReference>
<evidence type="ECO:0000313" key="3">
    <source>
        <dbReference type="Proteomes" id="UP000537126"/>
    </source>
</evidence>
<protein>
    <submittedName>
        <fullName evidence="2">Uncharacterized protein</fullName>
    </submittedName>
</protein>
<reference evidence="2 3" key="1">
    <citation type="submission" date="2020-03" db="EMBL/GenBank/DDBJ databases">
        <title>Genomic Encyclopedia of Type Strains, Phase IV (KMG-IV): sequencing the most valuable type-strain genomes for metagenomic binning, comparative biology and taxonomic classification.</title>
        <authorList>
            <person name="Goeker M."/>
        </authorList>
    </citation>
    <scope>NUCLEOTIDE SEQUENCE [LARGE SCALE GENOMIC DNA]</scope>
    <source>
        <strain evidence="2 3">DSM 5718</strain>
    </source>
</reference>
<proteinExistence type="predicted"/>
<organism evidence="2 3">
    <name type="scientific">Thermonema lapsum</name>
    <dbReference type="NCBI Taxonomy" id="28195"/>
    <lineage>
        <taxon>Bacteria</taxon>
        <taxon>Pseudomonadati</taxon>
        <taxon>Bacteroidota</taxon>
        <taxon>Cytophagia</taxon>
        <taxon>Cytophagales</taxon>
        <taxon>Thermonemataceae</taxon>
        <taxon>Thermonema</taxon>
    </lineage>
</organism>
<sequence>MQNAQRLSIILLLCCLSHAAFSQGYLYIGTQRYPSIYVGLFRFPGDVFFRRNFSAPALSVEVAKRNGGGWLVISTYCQYCDCGFFSRHFAGDVYLYLSDGSVIKCYDRGLRDCLNDDIIGIYMLSAAEVMRLKQHSIESIRFTIGPPKNVIGGRRESFIATSSEDTRQPIRQLFGN</sequence>
<name>A0A846MP26_9BACT</name>
<accession>A0A846MP26</accession>
<dbReference type="AlphaFoldDB" id="A0A846MP26"/>
<feature type="signal peptide" evidence="1">
    <location>
        <begin position="1"/>
        <end position="22"/>
    </location>
</feature>
<evidence type="ECO:0000256" key="1">
    <source>
        <dbReference type="SAM" id="SignalP"/>
    </source>
</evidence>
<gene>
    <name evidence="2" type="ORF">FHS56_000636</name>
</gene>
<dbReference type="RefSeq" id="WP_166918419.1">
    <property type="nucleotide sequence ID" value="NZ_JAASRN010000001.1"/>
</dbReference>
<feature type="chain" id="PRO_5032754604" evidence="1">
    <location>
        <begin position="23"/>
        <end position="176"/>
    </location>
</feature>
<dbReference type="EMBL" id="JAASRN010000001">
    <property type="protein sequence ID" value="NIK73150.1"/>
    <property type="molecule type" value="Genomic_DNA"/>
</dbReference>
<keyword evidence="3" id="KW-1185">Reference proteome</keyword>
<keyword evidence="1" id="KW-0732">Signal</keyword>
<evidence type="ECO:0000313" key="2">
    <source>
        <dbReference type="EMBL" id="NIK73150.1"/>
    </source>
</evidence>